<dbReference type="OrthoDB" id="270189at2759"/>
<dbReference type="Gene3D" id="1.10.10.60">
    <property type="entry name" value="Homeodomain-like"/>
    <property type="match status" value="1"/>
</dbReference>
<evidence type="ECO:0000256" key="1">
    <source>
        <dbReference type="SAM" id="MobiDB-lite"/>
    </source>
</evidence>
<reference evidence="3 4" key="1">
    <citation type="submission" date="2018-08" db="EMBL/GenBank/DDBJ databases">
        <authorList>
            <person name="Laetsch R D."/>
            <person name="Stevens L."/>
            <person name="Kumar S."/>
            <person name="Blaxter L. M."/>
        </authorList>
    </citation>
    <scope>NUCLEOTIDE SEQUENCE [LARGE SCALE GENOMIC DNA]</scope>
</reference>
<dbReference type="PANTHER" id="PTHR12243:SF67">
    <property type="entry name" value="COREPRESSOR OF PANGOLIN, ISOFORM A-RELATED"/>
    <property type="match status" value="1"/>
</dbReference>
<dbReference type="InterPro" id="IPR039353">
    <property type="entry name" value="TF_Adf1"/>
</dbReference>
<dbReference type="AlphaFoldDB" id="A0A3P6TKE4"/>
<evidence type="ECO:0000259" key="2">
    <source>
        <dbReference type="PROSITE" id="PS51029"/>
    </source>
</evidence>
<feature type="domain" description="MADF" evidence="2">
    <location>
        <begin position="18"/>
        <end position="112"/>
    </location>
</feature>
<organism evidence="3 4">
    <name type="scientific">Litomosoides sigmodontis</name>
    <name type="common">Filarial nematode worm</name>
    <dbReference type="NCBI Taxonomy" id="42156"/>
    <lineage>
        <taxon>Eukaryota</taxon>
        <taxon>Metazoa</taxon>
        <taxon>Ecdysozoa</taxon>
        <taxon>Nematoda</taxon>
        <taxon>Chromadorea</taxon>
        <taxon>Rhabditida</taxon>
        <taxon>Spirurina</taxon>
        <taxon>Spiruromorpha</taxon>
        <taxon>Filarioidea</taxon>
        <taxon>Onchocercidae</taxon>
        <taxon>Litomosoides</taxon>
    </lineage>
</organism>
<dbReference type="PANTHER" id="PTHR12243">
    <property type="entry name" value="MADF DOMAIN TRANSCRIPTION FACTOR"/>
    <property type="match status" value="1"/>
</dbReference>
<sequence length="174" mass="20023">MGPVCIKVNFTMSTIFDDLIEVVKAHPIIYDIRMKGYQKRGSRREKAWQAVAKCMQQRGHDINDDGCRRRWNKLKFAYTRDRTLRKIQGTPPLRSSCAKYFDSLSFLNPFLDDYKARPRTVQPIVLDSESDDDSAIHSAVLESESEDDNSPNNRSHLLAMKAEDDQCLEAKGHE</sequence>
<feature type="region of interest" description="Disordered" evidence="1">
    <location>
        <begin position="128"/>
        <end position="174"/>
    </location>
</feature>
<evidence type="ECO:0000313" key="4">
    <source>
        <dbReference type="Proteomes" id="UP000277928"/>
    </source>
</evidence>
<protein>
    <recommendedName>
        <fullName evidence="2">MADF domain-containing protein</fullName>
    </recommendedName>
</protein>
<dbReference type="EMBL" id="UYRX01000545">
    <property type="protein sequence ID" value="VDK83673.1"/>
    <property type="molecule type" value="Genomic_DNA"/>
</dbReference>
<keyword evidence="4" id="KW-1185">Reference proteome</keyword>
<proteinExistence type="predicted"/>
<feature type="compositionally biased region" description="Basic and acidic residues" evidence="1">
    <location>
        <begin position="161"/>
        <end position="174"/>
    </location>
</feature>
<dbReference type="Proteomes" id="UP000277928">
    <property type="component" value="Unassembled WGS sequence"/>
</dbReference>
<evidence type="ECO:0000313" key="3">
    <source>
        <dbReference type="EMBL" id="VDK83673.1"/>
    </source>
</evidence>
<accession>A0A3P6TKE4</accession>
<dbReference type="SMART" id="SM00595">
    <property type="entry name" value="MADF"/>
    <property type="match status" value="1"/>
</dbReference>
<dbReference type="InterPro" id="IPR006578">
    <property type="entry name" value="MADF-dom"/>
</dbReference>
<name>A0A3P6TKE4_LITSI</name>
<dbReference type="OMA" id="SSCAKYF"/>
<gene>
    <name evidence="3" type="ORF">NLS_LOCUS6304</name>
</gene>
<dbReference type="PROSITE" id="PS51029">
    <property type="entry name" value="MADF"/>
    <property type="match status" value="1"/>
</dbReference>
<dbReference type="Pfam" id="PF10545">
    <property type="entry name" value="MADF_DNA_bdg"/>
    <property type="match status" value="1"/>
</dbReference>